<comment type="caution">
    <text evidence="10">Lacks conserved residue(s) required for the propagation of feature annotation.</text>
</comment>
<keyword evidence="16" id="KW-1185">Reference proteome</keyword>
<dbReference type="FunFam" id="2.60.120.260:FF:000073">
    <property type="entry name" value="Laminin subunit beta 3"/>
    <property type="match status" value="1"/>
</dbReference>
<dbReference type="OrthoDB" id="8545473at2759"/>
<dbReference type="Gene3D" id="2.10.25.10">
    <property type="entry name" value="Laminin"/>
    <property type="match status" value="4"/>
</dbReference>
<dbReference type="GO" id="GO:0009888">
    <property type="term" value="P:tissue development"/>
    <property type="evidence" value="ECO:0007669"/>
    <property type="project" value="TreeGrafter"/>
</dbReference>
<dbReference type="AlphaFoldDB" id="A0A3Q3B6R2"/>
<evidence type="ECO:0000256" key="3">
    <source>
        <dbReference type="ARBA" id="ARBA00022530"/>
    </source>
</evidence>
<sequence>MRILVLVAAIAAVSQAQNDCSRGACYPPIGDLLLGRSYLLRASSTCGLTGSEVYCTPYQQWRMKCCPCDSRNPNGQLAHTVQEVLATSGPDRWWQSKKGVNPVTLQFDLNSLFQLDNLLLNFKGPRPQAMVIERSVNNGQTWEPALYLATDCQKAFPGVPTTMPLTLDQTYCHTLPLHSDLYQDERIEFSPLRQYLAALAPNSQKLEERSGFTGLRVRMTELGEVPHLPGRSLSRFYALKEMRVMGSCMCHGHANRCLPEEYNNALSNTIQVNPQCDCRHNTVGVNCERCADLYNDLPWRSAEERNTHACKRCECNNHAQRCRFDLQVYEASGRTSGGVCEGCMHHTTGPKCDQCAPGYQPNPRSRMDRPDACIRCICSAEGTVNGGQCEDSSGSCQCKVNVEALRCDRCKRGYYGLSQSNPLGCSRCSCSPDGSMSDVCDPLTGQCPCRPHFHGRTCDVCSKGYWKPFLSTRCEPCGCEPTTSNSDTCDQLTGQCECRPGFGGRTCSDCPDNTYGNPFIRCQPCQCDAEGTLPGVCDKQTGACLCRPGVTGSRCDLCRPGHCYSFPACELCPSCFFTLDSQRKNISLTLEKLILRFPTVPGGDGNFGSRIQVLEASLKQIRDSISRPPNTITPFDDALFQLVKLRDDLDKVDNDLPAIVETPDLESKLNELQALLDSLALIYKVKKDAVENSTDPNNSGAFTTIKNAYKNSTDAAKKVTTATNKVEEATDLREQTKDIQSRVQETNIRDLNQLNQSMALQPDLTPAAKQVCGSVRSEPCTPLQCEAGDLCPPEGTPPCEKGTNCVGALPLSNKANADVNNVKDRLNKLSAKMTEAAEMLQKTQETTNQVRQSTMDLSNNMKEARDQLEEELNETRNIVKELKDFLSDPSSNLTQIKDVSDWILNAKLPLSLDTLKKKLEELKNLAANLPNSTAVLKEAEPQLETAKKLLQEAQDARDKALGVRANVSRLDEVLESSDDALSDLEKRLQESMSSTENLTETLTQVKNQLSPAEKALDDVSALLKPMKSQLGDLKELLKNGLQKAEDAEKNADKANEDAAAANQDLLTLEKQFNDLKDKGTTGGGGEAGPIADRLAKLQDSAGTLANTTENMMNALEGKADSLQKLQNEILEKSEKLKGLDTKLKDLLAKIQDKAKILNSCQA</sequence>
<dbReference type="Gene3D" id="1.10.287.1490">
    <property type="match status" value="1"/>
</dbReference>
<dbReference type="GO" id="GO:0034446">
    <property type="term" value="P:substrate adhesion-dependent cell spreading"/>
    <property type="evidence" value="ECO:0007669"/>
    <property type="project" value="TreeGrafter"/>
</dbReference>
<evidence type="ECO:0000256" key="11">
    <source>
        <dbReference type="SAM" id="Coils"/>
    </source>
</evidence>
<evidence type="ECO:0000256" key="1">
    <source>
        <dbReference type="ARBA" id="ARBA00004498"/>
    </source>
</evidence>
<feature type="disulfide bond" evidence="10">
    <location>
        <begin position="449"/>
        <end position="458"/>
    </location>
</feature>
<dbReference type="CDD" id="cd00055">
    <property type="entry name" value="EGF_Lam"/>
    <property type="match status" value="6"/>
</dbReference>
<dbReference type="GO" id="GO:0016477">
    <property type="term" value="P:cell migration"/>
    <property type="evidence" value="ECO:0007669"/>
    <property type="project" value="TreeGrafter"/>
</dbReference>
<dbReference type="GeneTree" id="ENSGT00940000165244"/>
<dbReference type="OMA" id="MCPSCFF"/>
<dbReference type="SUPFAM" id="SSF57196">
    <property type="entry name" value="EGF/Laminin"/>
    <property type="match status" value="6"/>
</dbReference>
<dbReference type="KEGG" id="kmr:108240365"/>
<feature type="coiled-coil region" evidence="11">
    <location>
        <begin position="1105"/>
        <end position="1142"/>
    </location>
</feature>
<dbReference type="InterPro" id="IPR008211">
    <property type="entry name" value="Laminin_N"/>
</dbReference>
<feature type="domain" description="Laminin EGF-like" evidence="13">
    <location>
        <begin position="428"/>
        <end position="481"/>
    </location>
</feature>
<feature type="disulfide bond" evidence="10">
    <location>
        <begin position="525"/>
        <end position="537"/>
    </location>
</feature>
<feature type="disulfide bond" evidence="10">
    <location>
        <begin position="428"/>
        <end position="440"/>
    </location>
</feature>
<dbReference type="InterPro" id="IPR056863">
    <property type="entry name" value="LMN_ATRN_NET-like_EGF"/>
</dbReference>
<proteinExistence type="predicted"/>
<dbReference type="GO" id="GO:0070831">
    <property type="term" value="P:basement membrane assembly"/>
    <property type="evidence" value="ECO:0007669"/>
    <property type="project" value="TreeGrafter"/>
</dbReference>
<dbReference type="InterPro" id="IPR050440">
    <property type="entry name" value="Laminin/Netrin_ECM"/>
</dbReference>
<dbReference type="InterPro" id="IPR002049">
    <property type="entry name" value="LE_dom"/>
</dbReference>
<feature type="disulfide bond" evidence="10">
    <location>
        <begin position="498"/>
        <end position="507"/>
    </location>
</feature>
<evidence type="ECO:0000256" key="10">
    <source>
        <dbReference type="PROSITE-ProRule" id="PRU00460"/>
    </source>
</evidence>
<feature type="domain" description="Laminin EGF-like" evidence="13">
    <location>
        <begin position="484"/>
        <end position="524"/>
    </location>
</feature>
<organism evidence="15 16">
    <name type="scientific">Kryptolebias marmoratus</name>
    <name type="common">Mangrove killifish</name>
    <name type="synonym">Rivulus marmoratus</name>
    <dbReference type="NCBI Taxonomy" id="37003"/>
    <lineage>
        <taxon>Eukaryota</taxon>
        <taxon>Metazoa</taxon>
        <taxon>Chordata</taxon>
        <taxon>Craniata</taxon>
        <taxon>Vertebrata</taxon>
        <taxon>Euteleostomi</taxon>
        <taxon>Actinopterygii</taxon>
        <taxon>Neopterygii</taxon>
        <taxon>Teleostei</taxon>
        <taxon>Neoteleostei</taxon>
        <taxon>Acanthomorphata</taxon>
        <taxon>Ovalentaria</taxon>
        <taxon>Atherinomorphae</taxon>
        <taxon>Cyprinodontiformes</taxon>
        <taxon>Rivulidae</taxon>
        <taxon>Kryptolebias</taxon>
    </lineage>
</organism>
<keyword evidence="9 10" id="KW-0424">Laminin EGF-like domain</keyword>
<feature type="domain" description="Laminin EGF-like" evidence="13">
    <location>
        <begin position="376"/>
        <end position="427"/>
    </location>
</feature>
<feature type="signal peptide" evidence="12">
    <location>
        <begin position="1"/>
        <end position="16"/>
    </location>
</feature>
<keyword evidence="5" id="KW-0677">Repeat</keyword>
<evidence type="ECO:0000256" key="8">
    <source>
        <dbReference type="ARBA" id="ARBA00023180"/>
    </source>
</evidence>
<feature type="coiled-coil region" evidence="11">
    <location>
        <begin position="812"/>
        <end position="885"/>
    </location>
</feature>
<dbReference type="SUPFAM" id="SSF57997">
    <property type="entry name" value="Tropomyosin"/>
    <property type="match status" value="1"/>
</dbReference>
<dbReference type="PANTHER" id="PTHR10574">
    <property type="entry name" value="NETRIN/LAMININ-RELATED"/>
    <property type="match status" value="1"/>
</dbReference>
<evidence type="ECO:0000256" key="5">
    <source>
        <dbReference type="ARBA" id="ARBA00022737"/>
    </source>
</evidence>
<accession>A0A3Q3B6R2</accession>
<dbReference type="GO" id="GO:0007411">
    <property type="term" value="P:axon guidance"/>
    <property type="evidence" value="ECO:0007669"/>
    <property type="project" value="TreeGrafter"/>
</dbReference>
<dbReference type="FunFam" id="2.10.25.10:FF:000011">
    <property type="entry name" value="Cadherin EGF LAG seven-pass G-type receptor"/>
    <property type="match status" value="1"/>
</dbReference>
<dbReference type="Gene3D" id="1.20.58.60">
    <property type="match status" value="1"/>
</dbReference>
<dbReference type="Gene3D" id="2.170.300.10">
    <property type="entry name" value="Tie2 ligand-binding domain superfamily"/>
    <property type="match status" value="1"/>
</dbReference>
<dbReference type="GO" id="GO:0043256">
    <property type="term" value="C:laminin complex"/>
    <property type="evidence" value="ECO:0007669"/>
    <property type="project" value="TreeGrafter"/>
</dbReference>
<dbReference type="PANTHER" id="PTHR10574:SF268">
    <property type="entry name" value="LAMININ SUBUNIT BETA-3"/>
    <property type="match status" value="1"/>
</dbReference>
<evidence type="ECO:0000256" key="4">
    <source>
        <dbReference type="ARBA" id="ARBA00022729"/>
    </source>
</evidence>
<evidence type="ECO:0000259" key="14">
    <source>
        <dbReference type="PROSITE" id="PS51117"/>
    </source>
</evidence>
<dbReference type="GeneID" id="108240365"/>
<dbReference type="Pfam" id="PF24973">
    <property type="entry name" value="EGF_LMN_ATRN"/>
    <property type="match status" value="1"/>
</dbReference>
<protein>
    <submittedName>
        <fullName evidence="15">Laminin subunit beta 3</fullName>
    </submittedName>
</protein>
<evidence type="ECO:0000256" key="12">
    <source>
        <dbReference type="SAM" id="SignalP"/>
    </source>
</evidence>
<dbReference type="FunFam" id="2.10.25.10:FF:000090">
    <property type="entry name" value="laminin subunit alpha"/>
    <property type="match status" value="1"/>
</dbReference>
<keyword evidence="8" id="KW-0325">Glycoprotein</keyword>
<feature type="disulfide bond" evidence="10">
    <location>
        <begin position="398"/>
        <end position="407"/>
    </location>
</feature>
<feature type="domain" description="Laminin N-terminal" evidence="14">
    <location>
        <begin position="21"/>
        <end position="247"/>
    </location>
</feature>
<evidence type="ECO:0000256" key="2">
    <source>
        <dbReference type="ARBA" id="ARBA00022525"/>
    </source>
</evidence>
<dbReference type="Proteomes" id="UP000264800">
    <property type="component" value="Unplaced"/>
</dbReference>
<dbReference type="Pfam" id="PF00053">
    <property type="entry name" value="EGF_laminin"/>
    <property type="match status" value="5"/>
</dbReference>
<feature type="domain" description="Laminin EGF-like" evidence="13">
    <location>
        <begin position="525"/>
        <end position="571"/>
    </location>
</feature>
<name>A0A3Q3B6R2_KRYMA</name>
<dbReference type="PROSITE" id="PS50027">
    <property type="entry name" value="EGF_LAM_2"/>
    <property type="match status" value="5"/>
</dbReference>
<dbReference type="RefSeq" id="XP_017279258.1">
    <property type="nucleotide sequence ID" value="XM_017423769.3"/>
</dbReference>
<feature type="disulfide bond" evidence="10">
    <location>
        <begin position="430"/>
        <end position="447"/>
    </location>
</feature>
<dbReference type="SMART" id="SM00136">
    <property type="entry name" value="LamNT"/>
    <property type="match status" value="1"/>
</dbReference>
<comment type="subcellular location">
    <subcellularLocation>
        <location evidence="1">Secreted</location>
        <location evidence="1">Extracellular space</location>
        <location evidence="1">Extracellular matrix</location>
    </subcellularLocation>
</comment>
<evidence type="ECO:0000259" key="13">
    <source>
        <dbReference type="PROSITE" id="PS50027"/>
    </source>
</evidence>
<evidence type="ECO:0000313" key="16">
    <source>
        <dbReference type="Proteomes" id="UP000264800"/>
    </source>
</evidence>
<keyword evidence="3" id="KW-0272">Extracellular matrix</keyword>
<dbReference type="PRINTS" id="PR00011">
    <property type="entry name" value="EGFLAMININ"/>
</dbReference>
<dbReference type="GO" id="GO:0009887">
    <property type="term" value="P:animal organ morphogenesis"/>
    <property type="evidence" value="ECO:0007669"/>
    <property type="project" value="TreeGrafter"/>
</dbReference>
<feature type="disulfide bond" evidence="10">
    <location>
        <begin position="343"/>
        <end position="352"/>
    </location>
</feature>
<evidence type="ECO:0000256" key="7">
    <source>
        <dbReference type="ARBA" id="ARBA00023157"/>
    </source>
</evidence>
<evidence type="ECO:0000256" key="6">
    <source>
        <dbReference type="ARBA" id="ARBA00023054"/>
    </source>
</evidence>
<evidence type="ECO:0000313" key="15">
    <source>
        <dbReference type="Ensembl" id="ENSKMAP00000024910.1"/>
    </source>
</evidence>
<feature type="disulfide bond" evidence="10">
    <location>
        <begin position="527"/>
        <end position="544"/>
    </location>
</feature>
<dbReference type="STRING" id="37003.ENSKMAP00000024910"/>
<dbReference type="FunFam" id="2.10.25.10:FF:000135">
    <property type="entry name" value="Laminin subunit beta 4"/>
    <property type="match status" value="1"/>
</dbReference>
<dbReference type="Pfam" id="PF00055">
    <property type="entry name" value="Laminin_N"/>
    <property type="match status" value="1"/>
</dbReference>
<evidence type="ECO:0000256" key="9">
    <source>
        <dbReference type="ARBA" id="ARBA00023292"/>
    </source>
</evidence>
<dbReference type="Ensembl" id="ENSKMAT00000025221.1">
    <property type="protein sequence ID" value="ENSKMAP00000024910.1"/>
    <property type="gene ID" value="ENSKMAG00000018456.1"/>
</dbReference>
<feature type="coiled-coil region" evidence="11">
    <location>
        <begin position="1030"/>
        <end position="1078"/>
    </location>
</feature>
<keyword evidence="4 12" id="KW-0732">Signal</keyword>
<feature type="chain" id="PRO_5018695857" evidence="12">
    <location>
        <begin position="17"/>
        <end position="1162"/>
    </location>
</feature>
<reference evidence="15" key="2">
    <citation type="submission" date="2025-09" db="UniProtKB">
        <authorList>
            <consortium name="Ensembl"/>
        </authorList>
    </citation>
    <scope>IDENTIFICATION</scope>
</reference>
<keyword evidence="2" id="KW-0964">Secreted</keyword>
<dbReference type="PROSITE" id="PS51117">
    <property type="entry name" value="LAMININ_NTER"/>
    <property type="match status" value="1"/>
</dbReference>
<feature type="coiled-coil region" evidence="11">
    <location>
        <begin position="912"/>
        <end position="1001"/>
    </location>
</feature>
<dbReference type="PROSITE" id="PS01248">
    <property type="entry name" value="EGF_LAM_1"/>
    <property type="match status" value="2"/>
</dbReference>
<dbReference type="Gene3D" id="2.60.120.260">
    <property type="entry name" value="Galactose-binding domain-like"/>
    <property type="match status" value="1"/>
</dbReference>
<keyword evidence="7 10" id="KW-1015">Disulfide bond</keyword>
<feature type="disulfide bond" evidence="10">
    <location>
        <begin position="546"/>
        <end position="555"/>
    </location>
</feature>
<reference evidence="15" key="1">
    <citation type="submission" date="2025-08" db="UniProtKB">
        <authorList>
            <consortium name="Ensembl"/>
        </authorList>
    </citation>
    <scope>IDENTIFICATION</scope>
</reference>
<feature type="domain" description="Laminin EGF-like" evidence="13">
    <location>
        <begin position="313"/>
        <end position="375"/>
    </location>
</feature>
<keyword evidence="6 11" id="KW-0175">Coiled coil</keyword>
<dbReference type="SMART" id="SM00180">
    <property type="entry name" value="EGF_Lam"/>
    <property type="match status" value="6"/>
</dbReference>